<evidence type="ECO:0000313" key="2">
    <source>
        <dbReference type="Proteomes" id="UP000594086"/>
    </source>
</evidence>
<name>A0A7M1RUM1_9CAUD</name>
<dbReference type="KEGG" id="vg:65128582"/>
<sequence>MSSRIITLNKPGLYVAEHNSTGKQFLVSIGGELPMLRVINIINLSDFTGGVYASDADKRILQNDMEAHPNTYTYTPIQIKLEKKSEDVKEDVLDLSKYSTLVENKDELLEMDDNMAVINICKDEGLDVATATEIWKQFKLSLRP</sequence>
<evidence type="ECO:0000313" key="1">
    <source>
        <dbReference type="EMBL" id="QOR58127.1"/>
    </source>
</evidence>
<keyword evidence="2" id="KW-1185">Reference proteome</keyword>
<dbReference type="Proteomes" id="UP000594086">
    <property type="component" value="Segment"/>
</dbReference>
<dbReference type="RefSeq" id="YP_010110285.1">
    <property type="nucleotide sequence ID" value="NC_055869.1"/>
</dbReference>
<organism evidence="1 2">
    <name type="scientific">uncultured phage cr55_1</name>
    <dbReference type="NCBI Taxonomy" id="2772060"/>
    <lineage>
        <taxon>Viruses</taxon>
        <taxon>Duplodnaviria</taxon>
        <taxon>Heunggongvirae</taxon>
        <taxon>Uroviricota</taxon>
        <taxon>Caudoviricetes</taxon>
        <taxon>Crassvirales</taxon>
        <taxon>Suoliviridae</taxon>
        <taxon>Boorivirinae</taxon>
        <taxon>Culoivirus</taxon>
        <taxon>Culoivirus intestinalis</taxon>
    </lineage>
</organism>
<dbReference type="EMBL" id="MT774376">
    <property type="protein sequence ID" value="QOR58127.1"/>
    <property type="molecule type" value="Genomic_DNA"/>
</dbReference>
<accession>A0A7M1RUM1</accession>
<dbReference type="GeneID" id="65128582"/>
<reference evidence="1 2" key="1">
    <citation type="submission" date="2020-07" db="EMBL/GenBank/DDBJ databases">
        <title>Taxonomic proposal: Crassvirales, a new order of highly abundant and diverse bacterial viruses.</title>
        <authorList>
            <person name="Shkoporov A.N."/>
            <person name="Stockdale S.R."/>
            <person name="Guerin E."/>
            <person name="Ross R.P."/>
            <person name="Hill C."/>
        </authorList>
    </citation>
    <scope>NUCLEOTIDE SEQUENCE [LARGE SCALE GENOMIC DNA]</scope>
</reference>
<protein>
    <submittedName>
        <fullName evidence="1">Uncharacterized protein</fullName>
    </submittedName>
</protein>
<proteinExistence type="predicted"/>